<keyword evidence="5" id="KW-0472">Membrane</keyword>
<accession>A0AAU9PKR1</accession>
<keyword evidence="2 4" id="KW-0479">Metal-binding</keyword>
<evidence type="ECO:0000313" key="7">
    <source>
        <dbReference type="Proteomes" id="UP001157418"/>
    </source>
</evidence>
<dbReference type="Proteomes" id="UP001157418">
    <property type="component" value="Unassembled WGS sequence"/>
</dbReference>
<keyword evidence="5" id="KW-0812">Transmembrane</keyword>
<gene>
    <name evidence="6" type="ORF">LVIROSA_LOCUS35933</name>
</gene>
<evidence type="ECO:0000256" key="3">
    <source>
        <dbReference type="ARBA" id="ARBA00022851"/>
    </source>
</evidence>
<evidence type="ECO:0000256" key="1">
    <source>
        <dbReference type="ARBA" id="ARBA00005802"/>
    </source>
</evidence>
<feature type="transmembrane region" description="Helical" evidence="5">
    <location>
        <begin position="131"/>
        <end position="153"/>
    </location>
</feature>
<protein>
    <recommendedName>
        <fullName evidence="4">Metallothionein-like protein</fullName>
    </recommendedName>
</protein>
<keyword evidence="3 4" id="KW-0480">Metal-thiolate cluster</keyword>
<evidence type="ECO:0000256" key="4">
    <source>
        <dbReference type="RuleBase" id="RU369052"/>
    </source>
</evidence>
<comment type="caution">
    <text evidence="6">The sequence shown here is derived from an EMBL/GenBank/DDBJ whole genome shotgun (WGS) entry which is preliminary data.</text>
</comment>
<dbReference type="PANTHER" id="PTHR33543:SF33">
    <property type="entry name" value="METALLOTHIONEIN-LIKE PROTEIN 2B"/>
    <property type="match status" value="1"/>
</dbReference>
<name>A0AAU9PKR1_9ASTR</name>
<evidence type="ECO:0000256" key="5">
    <source>
        <dbReference type="SAM" id="Phobius"/>
    </source>
</evidence>
<comment type="function">
    <text evidence="4">Metallothioneins have a high content of cysteine residues that bind various heavy metals.</text>
</comment>
<proteinExistence type="inferred from homology"/>
<reference evidence="6 7" key="1">
    <citation type="submission" date="2022-01" db="EMBL/GenBank/DDBJ databases">
        <authorList>
            <person name="Xiong W."/>
            <person name="Schranz E."/>
        </authorList>
    </citation>
    <scope>NUCLEOTIDE SEQUENCE [LARGE SCALE GENOMIC DNA]</scope>
</reference>
<dbReference type="InterPro" id="IPR000347">
    <property type="entry name" value="Metalthion_15p"/>
</dbReference>
<organism evidence="6 7">
    <name type="scientific">Lactuca virosa</name>
    <dbReference type="NCBI Taxonomy" id="75947"/>
    <lineage>
        <taxon>Eukaryota</taxon>
        <taxon>Viridiplantae</taxon>
        <taxon>Streptophyta</taxon>
        <taxon>Embryophyta</taxon>
        <taxon>Tracheophyta</taxon>
        <taxon>Spermatophyta</taxon>
        <taxon>Magnoliopsida</taxon>
        <taxon>eudicotyledons</taxon>
        <taxon>Gunneridae</taxon>
        <taxon>Pentapetalae</taxon>
        <taxon>asterids</taxon>
        <taxon>campanulids</taxon>
        <taxon>Asterales</taxon>
        <taxon>Asteraceae</taxon>
        <taxon>Cichorioideae</taxon>
        <taxon>Cichorieae</taxon>
        <taxon>Lactucinae</taxon>
        <taxon>Lactuca</taxon>
    </lineage>
</organism>
<dbReference type="EMBL" id="CAKMRJ010005634">
    <property type="protein sequence ID" value="CAH1450508.1"/>
    <property type="molecule type" value="Genomic_DNA"/>
</dbReference>
<keyword evidence="7" id="KW-1185">Reference proteome</keyword>
<comment type="similarity">
    <text evidence="1 4">Belongs to the metallothionein superfamily. Type 15 family.</text>
</comment>
<dbReference type="GO" id="GO:0046872">
    <property type="term" value="F:metal ion binding"/>
    <property type="evidence" value="ECO:0007669"/>
    <property type="project" value="UniProtKB-UniRule"/>
</dbReference>
<dbReference type="Pfam" id="PF01439">
    <property type="entry name" value="Metallothio_2"/>
    <property type="match status" value="1"/>
</dbReference>
<dbReference type="PANTHER" id="PTHR33543">
    <property type="entry name" value="METALLOTHIONEIN-LIKE PROTEIN 2A"/>
    <property type="match status" value="1"/>
</dbReference>
<evidence type="ECO:0000256" key="2">
    <source>
        <dbReference type="ARBA" id="ARBA00022723"/>
    </source>
</evidence>
<keyword evidence="5" id="KW-1133">Transmembrane helix</keyword>
<dbReference type="AlphaFoldDB" id="A0AAU9PKR1"/>
<evidence type="ECO:0000313" key="6">
    <source>
        <dbReference type="EMBL" id="CAH1450508.1"/>
    </source>
</evidence>
<sequence>MSSSCCSGNCGCGSGCKCGTSCGGCKMNADISNSETITTRTTIAGVASATKSCHDGSEMGVATSENGCKCGSNCTCNPFASVAPMASDSSDIPSLKNVEVVAGKVNPPTDVSKSIMYVPLIFYKLQLAETILLAFQNYILMLGTSVMIPLLLVPLMGGSNLESTHFFKDSLEPGYLLFWNMPILYIINDSSLQRIPNHYDILYKQ</sequence>